<sequence>MVVKEFEIKEHYDPIADSLYIRIIDDYEYLESIDLGENVILDFDKNHVPVALEIVDASRKLNVNPFSLKRIVEVTMQIRIKEETIKLHANLSVPVHNKQLKKPVDITAVNDVDIPQIQTNFATA</sequence>
<proteinExistence type="predicted"/>
<protein>
    <recommendedName>
        <fullName evidence="3">DUF2283 domain-containing protein</fullName>
    </recommendedName>
</protein>
<gene>
    <name evidence="1" type="ORF">MCBB_1826</name>
</gene>
<dbReference type="EMBL" id="LT607756">
    <property type="protein sequence ID" value="SCG86375.1"/>
    <property type="molecule type" value="Genomic_DNA"/>
</dbReference>
<evidence type="ECO:0000313" key="1">
    <source>
        <dbReference type="EMBL" id="SCG86375.1"/>
    </source>
</evidence>
<evidence type="ECO:0000313" key="2">
    <source>
        <dbReference type="Proteomes" id="UP000094707"/>
    </source>
</evidence>
<organism evidence="1 2">
    <name type="scientific">Methanobacterium congolense</name>
    <dbReference type="NCBI Taxonomy" id="118062"/>
    <lineage>
        <taxon>Archaea</taxon>
        <taxon>Methanobacteriati</taxon>
        <taxon>Methanobacteriota</taxon>
        <taxon>Methanomada group</taxon>
        <taxon>Methanobacteria</taxon>
        <taxon>Methanobacteriales</taxon>
        <taxon>Methanobacteriaceae</taxon>
        <taxon>Methanobacterium</taxon>
    </lineage>
</organism>
<accession>A0A1D3L496</accession>
<keyword evidence="2" id="KW-1185">Reference proteome</keyword>
<dbReference type="OrthoDB" id="68496at2157"/>
<dbReference type="AlphaFoldDB" id="A0A1D3L496"/>
<reference evidence="1 2" key="1">
    <citation type="submission" date="2016-08" db="EMBL/GenBank/DDBJ databases">
        <authorList>
            <person name="Seilhamer J.J."/>
        </authorList>
    </citation>
    <scope>NUCLEOTIDE SEQUENCE [LARGE SCALE GENOMIC DNA]</scope>
    <source>
        <strain evidence="1">Buetzberg</strain>
    </source>
</reference>
<dbReference type="InterPro" id="IPR019270">
    <property type="entry name" value="DUF2283"/>
</dbReference>
<dbReference type="KEGG" id="mcub:MCBB_1826"/>
<dbReference type="GeneID" id="30412664"/>
<dbReference type="Proteomes" id="UP000094707">
    <property type="component" value="Chromosome I"/>
</dbReference>
<evidence type="ECO:0008006" key="3">
    <source>
        <dbReference type="Google" id="ProtNLM"/>
    </source>
</evidence>
<dbReference type="Pfam" id="PF10049">
    <property type="entry name" value="DUF2283"/>
    <property type="match status" value="1"/>
</dbReference>
<name>A0A1D3L496_9EURY</name>
<dbReference type="STRING" id="118062.MCBB_1826"/>
<dbReference type="RefSeq" id="WP_071907445.1">
    <property type="nucleotide sequence ID" value="NZ_LT607756.1"/>
</dbReference>